<dbReference type="AlphaFoldDB" id="A0A1A6XYH8"/>
<protein>
    <submittedName>
        <fullName evidence="1">Uncharacterized protein</fullName>
    </submittedName>
</protein>
<gene>
    <name evidence="1" type="ORF">A9K58_08455</name>
</gene>
<reference evidence="1 2" key="1">
    <citation type="submission" date="2016-05" db="EMBL/GenBank/DDBJ databases">
        <title>Draft Genome Sequences of Stenotrophomonas maltophilia Strains Sm32COP, Sm41DVV, Sm46PAILV, SmF3, SmF22, SmSOFb1 and SmCVFa1, Isolated from Different Manures, in France.</title>
        <authorList>
            <person name="Nazaret S."/>
            <person name="Bodilis J."/>
        </authorList>
    </citation>
    <scope>NUCLEOTIDE SEQUENCE [LARGE SCALE GENOMIC DNA]</scope>
    <source>
        <strain evidence="1 2">Sm46PAILV</strain>
    </source>
</reference>
<sequence>MVRLLRNEQRSALTDQYMGQRFLVRGELEYDLDSVHLRGPVSAGARCIGVRWLYGGVLPDNLLERNAGWRDIEGQLCKPRIVGITSQRDVPDFKVTQPSAFCDPLIPQALSRRFS</sequence>
<evidence type="ECO:0000313" key="1">
    <source>
        <dbReference type="EMBL" id="OBU67988.1"/>
    </source>
</evidence>
<organism evidence="1 2">
    <name type="scientific">Stenotrophomonas maltophilia</name>
    <name type="common">Pseudomonas maltophilia</name>
    <name type="synonym">Xanthomonas maltophilia</name>
    <dbReference type="NCBI Taxonomy" id="40324"/>
    <lineage>
        <taxon>Bacteria</taxon>
        <taxon>Pseudomonadati</taxon>
        <taxon>Pseudomonadota</taxon>
        <taxon>Gammaproteobacteria</taxon>
        <taxon>Lysobacterales</taxon>
        <taxon>Lysobacteraceae</taxon>
        <taxon>Stenotrophomonas</taxon>
        <taxon>Stenotrophomonas maltophilia group</taxon>
    </lineage>
</organism>
<name>A0A1A6XYH8_STEMA</name>
<proteinExistence type="predicted"/>
<accession>A0A1A6XYH8</accession>
<evidence type="ECO:0000313" key="2">
    <source>
        <dbReference type="Proteomes" id="UP000092256"/>
    </source>
</evidence>
<comment type="caution">
    <text evidence="1">The sequence shown here is derived from an EMBL/GenBank/DDBJ whole genome shotgun (WGS) entry which is preliminary data.</text>
</comment>
<dbReference type="Proteomes" id="UP000092256">
    <property type="component" value="Unassembled WGS sequence"/>
</dbReference>
<dbReference type="EMBL" id="LYVJ01000005">
    <property type="protein sequence ID" value="OBU67988.1"/>
    <property type="molecule type" value="Genomic_DNA"/>
</dbReference>